<evidence type="ECO:0000313" key="7">
    <source>
        <dbReference type="EMBL" id="KAL0970055.1"/>
    </source>
</evidence>
<feature type="domain" description="FIIND" evidence="6">
    <location>
        <begin position="39"/>
        <end position="320"/>
    </location>
</feature>
<dbReference type="AlphaFoldDB" id="A0ABD0WJR7"/>
<gene>
    <name evidence="7" type="ORF">UPYG_G00236510</name>
</gene>
<dbReference type="InterPro" id="IPR025307">
    <property type="entry name" value="FIIND_dom"/>
</dbReference>
<evidence type="ECO:0000256" key="1">
    <source>
        <dbReference type="ARBA" id="ARBA00004514"/>
    </source>
</evidence>
<keyword evidence="4" id="KW-0391">Immunity</keyword>
<keyword evidence="3" id="KW-0399">Innate immunity</keyword>
<dbReference type="Pfam" id="PF13553">
    <property type="entry name" value="FIIND"/>
    <property type="match status" value="1"/>
</dbReference>
<keyword evidence="8" id="KW-1185">Reference proteome</keyword>
<dbReference type="GO" id="GO:0005829">
    <property type="term" value="C:cytosol"/>
    <property type="evidence" value="ECO:0007669"/>
    <property type="project" value="UniProtKB-SubCell"/>
</dbReference>
<dbReference type="PROSITE" id="PS51830">
    <property type="entry name" value="FIIND"/>
    <property type="match status" value="1"/>
</dbReference>
<comment type="caution">
    <text evidence="7">The sequence shown here is derived from an EMBL/GenBank/DDBJ whole genome shotgun (WGS) entry which is preliminary data.</text>
</comment>
<dbReference type="Proteomes" id="UP001557470">
    <property type="component" value="Unassembled WGS sequence"/>
</dbReference>
<sequence length="333" mass="38047">MAMSKESIEGTSSKVKLHQDDSLPRNTLMECLTCSHLKTDDKWTVVEPYLSTENEISIYRLESLAGSYECRVSGLRWTCKKRVSVQYHFGSWDPHKAVLQSVGYRQGGPLLDIKIMEGKLEEVHLPHFACFGVEDHYNPTIKQSVRVLHVEENNVSIEKVAKVTRFHVKLLQPSFSLRGVVLQALGFSVHTDLLIYQARTAHLTIRTYLMPCDPALREAVEKQEKHLGSKRIVKPRPEKSLRLTTDYILKTYCPSDIKPSVNTKRIELAHINPPNYFEVFIRDADFDFSLNICCKGRKQLKWSQEIRKADYRGPQPDTPEGEIEPSGAHLGQS</sequence>
<protein>
    <recommendedName>
        <fullName evidence="6">FIIND domain-containing protein</fullName>
    </recommendedName>
</protein>
<feature type="region of interest" description="Disordered" evidence="5">
    <location>
        <begin position="306"/>
        <end position="333"/>
    </location>
</feature>
<proteinExistence type="predicted"/>
<evidence type="ECO:0000256" key="3">
    <source>
        <dbReference type="ARBA" id="ARBA00022588"/>
    </source>
</evidence>
<dbReference type="InterPro" id="IPR051249">
    <property type="entry name" value="NLRP_Inflammasome"/>
</dbReference>
<accession>A0ABD0WJR7</accession>
<dbReference type="EMBL" id="JAGEUA010000007">
    <property type="protein sequence ID" value="KAL0970055.1"/>
    <property type="molecule type" value="Genomic_DNA"/>
</dbReference>
<evidence type="ECO:0000313" key="8">
    <source>
        <dbReference type="Proteomes" id="UP001557470"/>
    </source>
</evidence>
<dbReference type="PANTHER" id="PTHR46985:SF2">
    <property type="entry name" value="APOPTOSIS-ASSOCIATED SPECK-LIKE PROTEIN CONTAINING A CARD"/>
    <property type="match status" value="1"/>
</dbReference>
<name>A0ABD0WJR7_UMBPY</name>
<evidence type="ECO:0000256" key="5">
    <source>
        <dbReference type="SAM" id="MobiDB-lite"/>
    </source>
</evidence>
<dbReference type="PANTHER" id="PTHR46985">
    <property type="entry name" value="NACHT, LRR AND PYD DOMAINS-CONTAINING PROTEIN 1"/>
    <property type="match status" value="1"/>
</dbReference>
<dbReference type="Pfam" id="PF23679">
    <property type="entry name" value="UPA-FIIND"/>
    <property type="match status" value="1"/>
</dbReference>
<organism evidence="7 8">
    <name type="scientific">Umbra pygmaea</name>
    <name type="common">Eastern mudminnow</name>
    <dbReference type="NCBI Taxonomy" id="75934"/>
    <lineage>
        <taxon>Eukaryota</taxon>
        <taxon>Metazoa</taxon>
        <taxon>Chordata</taxon>
        <taxon>Craniata</taxon>
        <taxon>Vertebrata</taxon>
        <taxon>Euteleostomi</taxon>
        <taxon>Actinopterygii</taxon>
        <taxon>Neopterygii</taxon>
        <taxon>Teleostei</taxon>
        <taxon>Protacanthopterygii</taxon>
        <taxon>Esociformes</taxon>
        <taxon>Umbridae</taxon>
        <taxon>Umbra</taxon>
    </lineage>
</organism>
<evidence type="ECO:0000256" key="2">
    <source>
        <dbReference type="ARBA" id="ARBA00022490"/>
    </source>
</evidence>
<reference evidence="7 8" key="1">
    <citation type="submission" date="2024-06" db="EMBL/GenBank/DDBJ databases">
        <authorList>
            <person name="Pan Q."/>
            <person name="Wen M."/>
            <person name="Jouanno E."/>
            <person name="Zahm M."/>
            <person name="Klopp C."/>
            <person name="Cabau C."/>
            <person name="Louis A."/>
            <person name="Berthelot C."/>
            <person name="Parey E."/>
            <person name="Roest Crollius H."/>
            <person name="Montfort J."/>
            <person name="Robinson-Rechavi M."/>
            <person name="Bouchez O."/>
            <person name="Lampietro C."/>
            <person name="Lopez Roques C."/>
            <person name="Donnadieu C."/>
            <person name="Postlethwait J."/>
            <person name="Bobe J."/>
            <person name="Verreycken H."/>
            <person name="Guiguen Y."/>
        </authorList>
    </citation>
    <scope>NUCLEOTIDE SEQUENCE [LARGE SCALE GENOMIC DNA]</scope>
    <source>
        <strain evidence="7">Up_M1</strain>
        <tissue evidence="7">Testis</tissue>
    </source>
</reference>
<keyword evidence="2" id="KW-0963">Cytoplasm</keyword>
<evidence type="ECO:0000256" key="4">
    <source>
        <dbReference type="ARBA" id="ARBA00022859"/>
    </source>
</evidence>
<evidence type="ECO:0000259" key="6">
    <source>
        <dbReference type="PROSITE" id="PS51830"/>
    </source>
</evidence>
<dbReference type="GO" id="GO:0045087">
    <property type="term" value="P:innate immune response"/>
    <property type="evidence" value="ECO:0007669"/>
    <property type="project" value="UniProtKB-KW"/>
</dbReference>
<comment type="subcellular location">
    <subcellularLocation>
        <location evidence="1">Cytoplasm</location>
        <location evidence="1">Cytosol</location>
    </subcellularLocation>
</comment>